<dbReference type="RefSeq" id="XP_001731442.1">
    <property type="nucleotide sequence ID" value="XM_001731390.1"/>
</dbReference>
<dbReference type="GO" id="GO:0030042">
    <property type="term" value="P:actin filament depolymerization"/>
    <property type="evidence" value="ECO:0007669"/>
    <property type="project" value="TreeGrafter"/>
</dbReference>
<dbReference type="Pfam" id="PF12894">
    <property type="entry name" value="ANAPC4_WD40"/>
    <property type="match status" value="1"/>
</dbReference>
<feature type="repeat" description="WD" evidence="3">
    <location>
        <begin position="487"/>
        <end position="528"/>
    </location>
</feature>
<dbReference type="Proteomes" id="UP000008837">
    <property type="component" value="Unassembled WGS sequence"/>
</dbReference>
<gene>
    <name evidence="5" type="ORF">MGL_1625</name>
</gene>
<reference evidence="5 6" key="1">
    <citation type="journal article" date="2007" name="Proc. Natl. Acad. Sci. U.S.A.">
        <title>Dandruff-associated Malassezia genomes reveal convergent and divergent virulence traits shared with plant and human fungal pathogens.</title>
        <authorList>
            <person name="Xu J."/>
            <person name="Saunders C.W."/>
            <person name="Hu P."/>
            <person name="Grant R.A."/>
            <person name="Boekhout T."/>
            <person name="Kuramae E.E."/>
            <person name="Kronstad J.W."/>
            <person name="Deangelis Y.M."/>
            <person name="Reeder N.L."/>
            <person name="Johnstone K.R."/>
            <person name="Leland M."/>
            <person name="Fieno A.M."/>
            <person name="Begley W.M."/>
            <person name="Sun Y."/>
            <person name="Lacey M.P."/>
            <person name="Chaudhary T."/>
            <person name="Keough T."/>
            <person name="Chu L."/>
            <person name="Sears R."/>
            <person name="Yuan B."/>
            <person name="Dawson T.L.Jr."/>
        </authorList>
    </citation>
    <scope>NUCLEOTIDE SEQUENCE [LARGE SCALE GENOMIC DNA]</scope>
    <source>
        <strain evidence="6">ATCC MYA-4612 / CBS 7966</strain>
    </source>
</reference>
<dbReference type="PANTHER" id="PTHR19856:SF0">
    <property type="entry name" value="WD REPEAT-CONTAINING PROTEIN 1"/>
    <property type="match status" value="1"/>
</dbReference>
<dbReference type="VEuPathDB" id="FungiDB:MGL_1625"/>
<sequence>MSLQLVGTYAPNPTNVRARSTKLGASPQGDRILYAQGRTVVIRHIRDERATTLYAQHAQPVTVARMSPSGFYVASADITGKVRVWDIAGSEQMLKLEVQALAGRVHDLVWDGESKRILVVGDGREKYAHAFLFDTGSSVGELNGHSKAVNSVAVRSQRPFRAVTGADDCSVMFYTGVPFRYARTLSHHTRFVQDVAYAPNGTTFASAGADGRVFLYDGQTGNMQAELSVASTAHAGTVFAVSYSPDSALMATAGADGAVRIWDIAKRALLSEWRSDEQDRVHAQQVGLIWTREALISLSFSGVLVVLEPDTSMQLRGMLRGPTMSVVDLAADGNQIIAAASIDGRVYLYGKQGADRVPKEHAWPSLLRIGCAQRAFVVAALDNTLRLVSSASNADDEIVSLAVSGHPRHMHVCKNQVFVVTDKGIDVVTIGDQDDKASSGTSSQVLVPQATCITSDATAALVAIGSEDARVRLFRYEKASFHFLGELASGRSSITALAFSPDASLLAVGESSGKILVYDIEAQALKLSQWVFHSARIHSLHWSHDGAHVVSASLDTHIYVWSVAQPMQKAVFKNAHAGGTNAALWIDERTIVSAGADGAVREVRTL</sequence>
<dbReference type="PROSITE" id="PS50082">
    <property type="entry name" value="WD_REPEATS_2"/>
    <property type="match status" value="5"/>
</dbReference>
<evidence type="ECO:0000256" key="2">
    <source>
        <dbReference type="ARBA" id="ARBA00022737"/>
    </source>
</evidence>
<dbReference type="InterPro" id="IPR015943">
    <property type="entry name" value="WD40/YVTN_repeat-like_dom_sf"/>
</dbReference>
<dbReference type="STRING" id="425265.A8PYA8"/>
<dbReference type="InterPro" id="IPR001680">
    <property type="entry name" value="WD40_rpt"/>
</dbReference>
<feature type="repeat" description="WD" evidence="3">
    <location>
        <begin position="185"/>
        <end position="226"/>
    </location>
</feature>
<proteinExistence type="predicted"/>
<dbReference type="AlphaFoldDB" id="A8PYA8"/>
<dbReference type="OMA" id="FYQGPPF"/>
<accession>A8PYA8</accession>
<feature type="domain" description="Anaphase-promoting complex subunit 4-like WD40" evidence="4">
    <location>
        <begin position="460"/>
        <end position="544"/>
    </location>
</feature>
<dbReference type="GO" id="GO:0051015">
    <property type="term" value="F:actin filament binding"/>
    <property type="evidence" value="ECO:0007669"/>
    <property type="project" value="TreeGrafter"/>
</dbReference>
<dbReference type="FunCoup" id="A8PYA8">
    <property type="interactions" value="222"/>
</dbReference>
<dbReference type="InParanoid" id="A8PYA8"/>
<feature type="repeat" description="WD" evidence="3">
    <location>
        <begin position="231"/>
        <end position="272"/>
    </location>
</feature>
<feature type="repeat" description="WD" evidence="3">
    <location>
        <begin position="533"/>
        <end position="563"/>
    </location>
</feature>
<evidence type="ECO:0000313" key="6">
    <source>
        <dbReference type="Proteomes" id="UP000008837"/>
    </source>
</evidence>
<dbReference type="SMART" id="SM00320">
    <property type="entry name" value="WD40"/>
    <property type="match status" value="9"/>
</dbReference>
<dbReference type="PROSITE" id="PS50294">
    <property type="entry name" value="WD_REPEATS_REGION"/>
    <property type="match status" value="4"/>
</dbReference>
<feature type="repeat" description="WD" evidence="3">
    <location>
        <begin position="54"/>
        <end position="95"/>
    </location>
</feature>
<keyword evidence="2" id="KW-0677">Repeat</keyword>
<evidence type="ECO:0000256" key="1">
    <source>
        <dbReference type="ARBA" id="ARBA00022574"/>
    </source>
</evidence>
<dbReference type="PROSITE" id="PS00678">
    <property type="entry name" value="WD_REPEATS_1"/>
    <property type="match status" value="1"/>
</dbReference>
<evidence type="ECO:0000313" key="5">
    <source>
        <dbReference type="EMBL" id="EDP44228.1"/>
    </source>
</evidence>
<evidence type="ECO:0000259" key="4">
    <source>
        <dbReference type="Pfam" id="PF12894"/>
    </source>
</evidence>
<protein>
    <recommendedName>
        <fullName evidence="4">Anaphase-promoting complex subunit 4-like WD40 domain-containing protein</fullName>
    </recommendedName>
</protein>
<dbReference type="FunFam" id="2.130.10.10:FF:000102">
    <property type="entry name" value="Actin-interacting protein 1"/>
    <property type="match status" value="1"/>
</dbReference>
<dbReference type="Pfam" id="PF00400">
    <property type="entry name" value="WD40"/>
    <property type="match status" value="4"/>
</dbReference>
<dbReference type="GO" id="GO:0030864">
    <property type="term" value="C:cortical actin cytoskeleton"/>
    <property type="evidence" value="ECO:0007669"/>
    <property type="project" value="TreeGrafter"/>
</dbReference>
<dbReference type="InterPro" id="IPR024977">
    <property type="entry name" value="Apc4-like_WD40_dom"/>
</dbReference>
<dbReference type="GeneID" id="5855749"/>
<keyword evidence="6" id="KW-1185">Reference proteome</keyword>
<dbReference type="InterPro" id="IPR019775">
    <property type="entry name" value="WD40_repeat_CS"/>
</dbReference>
<dbReference type="PANTHER" id="PTHR19856">
    <property type="entry name" value="WD-REPEATCONTAINING PROTEIN WDR1"/>
    <property type="match status" value="1"/>
</dbReference>
<organism evidence="5 6">
    <name type="scientific">Malassezia globosa (strain ATCC MYA-4612 / CBS 7966)</name>
    <name type="common">Dandruff-associated fungus</name>
    <dbReference type="NCBI Taxonomy" id="425265"/>
    <lineage>
        <taxon>Eukaryota</taxon>
        <taxon>Fungi</taxon>
        <taxon>Dikarya</taxon>
        <taxon>Basidiomycota</taxon>
        <taxon>Ustilaginomycotina</taxon>
        <taxon>Malasseziomycetes</taxon>
        <taxon>Malasseziales</taxon>
        <taxon>Malasseziaceae</taxon>
        <taxon>Malassezia</taxon>
    </lineage>
</organism>
<evidence type="ECO:0000256" key="3">
    <source>
        <dbReference type="PROSITE-ProRule" id="PRU00221"/>
    </source>
</evidence>
<dbReference type="EMBL" id="AAYY01000004">
    <property type="protein sequence ID" value="EDP44228.1"/>
    <property type="molecule type" value="Genomic_DNA"/>
</dbReference>
<dbReference type="Gene3D" id="2.130.10.10">
    <property type="entry name" value="YVTN repeat-like/Quinoprotein amine dehydrogenase"/>
    <property type="match status" value="2"/>
</dbReference>
<comment type="caution">
    <text evidence="5">The sequence shown here is derived from an EMBL/GenBank/DDBJ whole genome shotgun (WGS) entry which is preliminary data.</text>
</comment>
<dbReference type="KEGG" id="mgl:MGL_1625"/>
<dbReference type="SUPFAM" id="SSF50978">
    <property type="entry name" value="WD40 repeat-like"/>
    <property type="match status" value="2"/>
</dbReference>
<dbReference type="OrthoDB" id="2306at2759"/>
<name>A8PYA8_MALGO</name>
<dbReference type="InterPro" id="IPR036322">
    <property type="entry name" value="WD40_repeat_dom_sf"/>
</dbReference>
<keyword evidence="1 3" id="KW-0853">WD repeat</keyword>